<proteinExistence type="predicted"/>
<comment type="caution">
    <text evidence="1">The sequence shown here is derived from an EMBL/GenBank/DDBJ whole genome shotgun (WGS) entry which is preliminary data.</text>
</comment>
<reference evidence="1 2" key="1">
    <citation type="submission" date="2018-08" db="EMBL/GenBank/DDBJ databases">
        <title>A genome reference for cultivated species of the human gut microbiota.</title>
        <authorList>
            <person name="Zou Y."/>
            <person name="Xue W."/>
            <person name="Luo G."/>
        </authorList>
    </citation>
    <scope>NUCLEOTIDE SEQUENCE [LARGE SCALE GENOMIC DNA]</scope>
    <source>
        <strain evidence="1 2">AF22-3AC</strain>
    </source>
</reference>
<organism evidence="1 2">
    <name type="scientific">Bacteroides cellulosilyticus</name>
    <dbReference type="NCBI Taxonomy" id="246787"/>
    <lineage>
        <taxon>Bacteria</taxon>
        <taxon>Pseudomonadati</taxon>
        <taxon>Bacteroidota</taxon>
        <taxon>Bacteroidia</taxon>
        <taxon>Bacteroidales</taxon>
        <taxon>Bacteroidaceae</taxon>
        <taxon>Bacteroides</taxon>
    </lineage>
</organism>
<dbReference type="PANTHER" id="PTHR13812">
    <property type="entry name" value="KETIMINE REDUCTASE MU-CRYSTALLIN"/>
    <property type="match status" value="1"/>
</dbReference>
<dbReference type="EMBL" id="QRVJ01000035">
    <property type="protein sequence ID" value="RGS32529.1"/>
    <property type="molecule type" value="Genomic_DNA"/>
</dbReference>
<dbReference type="InterPro" id="IPR003462">
    <property type="entry name" value="ODC_Mu_crystall"/>
</dbReference>
<dbReference type="GO" id="GO:0005737">
    <property type="term" value="C:cytoplasm"/>
    <property type="evidence" value="ECO:0007669"/>
    <property type="project" value="TreeGrafter"/>
</dbReference>
<dbReference type="RefSeq" id="WP_118403803.1">
    <property type="nucleotide sequence ID" value="NZ_JADNFX010000039.1"/>
</dbReference>
<evidence type="ECO:0008006" key="3">
    <source>
        <dbReference type="Google" id="ProtNLM"/>
    </source>
</evidence>
<dbReference type="PANTHER" id="PTHR13812:SF19">
    <property type="entry name" value="KETIMINE REDUCTASE MU-CRYSTALLIN"/>
    <property type="match status" value="1"/>
</dbReference>
<dbReference type="SUPFAM" id="SSF51735">
    <property type="entry name" value="NAD(P)-binding Rossmann-fold domains"/>
    <property type="match status" value="1"/>
</dbReference>
<evidence type="ECO:0000313" key="2">
    <source>
        <dbReference type="Proteomes" id="UP000283341"/>
    </source>
</evidence>
<accession>A0A412I6M2</accession>
<evidence type="ECO:0000313" key="1">
    <source>
        <dbReference type="EMBL" id="RGS32529.1"/>
    </source>
</evidence>
<protein>
    <recommendedName>
        <fullName evidence="3">Ornithine cyclodeaminase</fullName>
    </recommendedName>
</protein>
<dbReference type="Gene3D" id="3.40.50.720">
    <property type="entry name" value="NAD(P)-binding Rossmann-like Domain"/>
    <property type="match status" value="1"/>
</dbReference>
<sequence>MKILDFDKIKSLNLSAEEMYSWTENVWKQQDSFILPPKSKMLQGESGRYFTMPCVLPQYDISGVKFICRNVDDVDGVPARNSNIMLQNCSKHGLLAVMDGTYITNMRTGANAAYNAITFAKSKPETLAVYGLGLTARAFMFFFTAISKHPITIKLMRYKNQAELFIDEFEANSNLKFQICDNLEELLHSDIIVSCVSFARKELCDISVYPKGCTVVPVHTSGFQNCDLAFDKVVVDDIGHVKGYRYFNEFQDRMIRITDVANQRVAGRENDEQQIVVYDGGVAIHDLYYAMKILEKAGDDCIQIPMSYPEERFWI</sequence>
<dbReference type="InterPro" id="IPR036291">
    <property type="entry name" value="NAD(P)-bd_dom_sf"/>
</dbReference>
<dbReference type="AlphaFoldDB" id="A0A412I6M2"/>
<dbReference type="InterPro" id="IPR023401">
    <property type="entry name" value="ODC_N"/>
</dbReference>
<dbReference type="Proteomes" id="UP000283341">
    <property type="component" value="Unassembled WGS sequence"/>
</dbReference>
<gene>
    <name evidence="1" type="ORF">DWX97_23675</name>
</gene>
<dbReference type="Gene3D" id="3.30.1780.10">
    <property type="entry name" value="ornithine cyclodeaminase, domain 1"/>
    <property type="match status" value="1"/>
</dbReference>
<name>A0A412I6M2_9BACE</name>
<dbReference type="Pfam" id="PF02423">
    <property type="entry name" value="OCD_Mu_crystall"/>
    <property type="match status" value="1"/>
</dbReference>